<reference evidence="13 14" key="1">
    <citation type="submission" date="2022-10" db="EMBL/GenBank/DDBJ databases">
        <title>Paenibacillus description and whole genome data of maize root bacterial community.</title>
        <authorList>
            <person name="Marton D."/>
            <person name="Farkas M."/>
            <person name="Cserhati M."/>
        </authorList>
    </citation>
    <scope>NUCLEOTIDE SEQUENCE [LARGE SCALE GENOMIC DNA]</scope>
    <source>
        <strain evidence="13 14">P96</strain>
    </source>
</reference>
<evidence type="ECO:0000256" key="6">
    <source>
        <dbReference type="ARBA" id="ARBA00022692"/>
    </source>
</evidence>
<evidence type="ECO:0000256" key="5">
    <source>
        <dbReference type="ARBA" id="ARBA00022670"/>
    </source>
</evidence>
<evidence type="ECO:0000313" key="14">
    <source>
        <dbReference type="Proteomes" id="UP001241848"/>
    </source>
</evidence>
<evidence type="ECO:0000256" key="1">
    <source>
        <dbReference type="ARBA" id="ARBA00004651"/>
    </source>
</evidence>
<dbReference type="GO" id="GO:0006508">
    <property type="term" value="P:proteolysis"/>
    <property type="evidence" value="ECO:0007669"/>
    <property type="project" value="UniProtKB-KW"/>
</dbReference>
<keyword evidence="9 11" id="KW-0472">Membrane</keyword>
<keyword evidence="5 11" id="KW-0645">Protease</keyword>
<feature type="transmembrane region" description="Helical" evidence="12">
    <location>
        <begin position="100"/>
        <end position="124"/>
    </location>
</feature>
<dbReference type="GO" id="GO:0008233">
    <property type="term" value="F:peptidase activity"/>
    <property type="evidence" value="ECO:0007669"/>
    <property type="project" value="UniProtKB-KW"/>
</dbReference>
<evidence type="ECO:0000256" key="7">
    <source>
        <dbReference type="ARBA" id="ARBA00022801"/>
    </source>
</evidence>
<keyword evidence="6 12" id="KW-0812">Transmembrane</keyword>
<evidence type="ECO:0000256" key="11">
    <source>
        <dbReference type="PIRNR" id="PIRNR016933"/>
    </source>
</evidence>
<feature type="transmembrane region" description="Helical" evidence="12">
    <location>
        <begin position="192"/>
        <end position="212"/>
    </location>
</feature>
<evidence type="ECO:0000256" key="10">
    <source>
        <dbReference type="ARBA" id="ARBA00030345"/>
    </source>
</evidence>
<evidence type="ECO:0000256" key="2">
    <source>
        <dbReference type="ARBA" id="ARBA00009165"/>
    </source>
</evidence>
<accession>A0ABT9FPM2</accession>
<keyword evidence="7 11" id="KW-0378">Hydrolase</keyword>
<keyword evidence="14" id="KW-1185">Reference proteome</keyword>
<feature type="transmembrane region" description="Helical" evidence="12">
    <location>
        <begin position="163"/>
        <end position="180"/>
    </location>
</feature>
<dbReference type="PANTHER" id="PTHR36844">
    <property type="entry name" value="PROTEASE PRSW"/>
    <property type="match status" value="1"/>
</dbReference>
<dbReference type="Pfam" id="PF13367">
    <property type="entry name" value="PrsW-protease"/>
    <property type="match status" value="1"/>
</dbReference>
<evidence type="ECO:0000313" key="13">
    <source>
        <dbReference type="EMBL" id="MDP4096673.1"/>
    </source>
</evidence>
<organism evidence="13 14">
    <name type="scientific">Paenibacillus zeirhizosphaerae</name>
    <dbReference type="NCBI Taxonomy" id="2987519"/>
    <lineage>
        <taxon>Bacteria</taxon>
        <taxon>Bacillati</taxon>
        <taxon>Bacillota</taxon>
        <taxon>Bacilli</taxon>
        <taxon>Bacillales</taxon>
        <taxon>Paenibacillaceae</taxon>
        <taxon>Paenibacillus</taxon>
    </lineage>
</organism>
<feature type="transmembrane region" description="Helical" evidence="12">
    <location>
        <begin position="6"/>
        <end position="23"/>
    </location>
</feature>
<dbReference type="InterPro" id="IPR026898">
    <property type="entry name" value="PrsW"/>
</dbReference>
<comment type="similarity">
    <text evidence="2 11">Belongs to the protease PrsW family.</text>
</comment>
<dbReference type="NCBIfam" id="NF033739">
    <property type="entry name" value="intramemb_PrsW"/>
    <property type="match status" value="1"/>
</dbReference>
<dbReference type="InterPro" id="IPR023596">
    <property type="entry name" value="Peptidase_PrsW_arch/bac"/>
</dbReference>
<gene>
    <name evidence="13" type="primary">prsW</name>
    <name evidence="13" type="ORF">OIN60_07805</name>
</gene>
<keyword evidence="4 11" id="KW-1003">Cell membrane</keyword>
<dbReference type="Proteomes" id="UP001241848">
    <property type="component" value="Unassembled WGS sequence"/>
</dbReference>
<dbReference type="PIRSF" id="PIRSF016933">
    <property type="entry name" value="PrsW"/>
    <property type="match status" value="1"/>
</dbReference>
<evidence type="ECO:0000256" key="3">
    <source>
        <dbReference type="ARBA" id="ARBA00018997"/>
    </source>
</evidence>
<protein>
    <recommendedName>
        <fullName evidence="3 11">Protease PrsW</fullName>
        <ecNumber evidence="11">3.4.-.-</ecNumber>
    </recommendedName>
    <alternativeName>
        <fullName evidence="10 11">Protease responsible for activating sigma-W</fullName>
    </alternativeName>
</protein>
<name>A0ABT9FPM2_9BACL</name>
<comment type="function">
    <text evidence="11">Involved in the degradation of specific anti-sigma factors.</text>
</comment>
<dbReference type="EMBL" id="JAPCKK010000014">
    <property type="protein sequence ID" value="MDP4096673.1"/>
    <property type="molecule type" value="Genomic_DNA"/>
</dbReference>
<proteinExistence type="inferred from homology"/>
<feature type="transmembrane region" description="Helical" evidence="12">
    <location>
        <begin position="130"/>
        <end position="151"/>
    </location>
</feature>
<evidence type="ECO:0000256" key="9">
    <source>
        <dbReference type="ARBA" id="ARBA00023136"/>
    </source>
</evidence>
<keyword evidence="8 12" id="KW-1133">Transmembrane helix</keyword>
<dbReference type="RefSeq" id="WP_305754299.1">
    <property type="nucleotide sequence ID" value="NZ_JAPCKK010000014.1"/>
</dbReference>
<feature type="transmembrane region" description="Helical" evidence="12">
    <location>
        <begin position="35"/>
        <end position="53"/>
    </location>
</feature>
<comment type="subcellular location">
    <subcellularLocation>
        <location evidence="1">Cell membrane</location>
        <topology evidence="1">Multi-pass membrane protein</topology>
    </subcellularLocation>
</comment>
<dbReference type="PANTHER" id="PTHR36844:SF1">
    <property type="entry name" value="PROTEASE PRSW"/>
    <property type="match status" value="1"/>
</dbReference>
<evidence type="ECO:0000256" key="12">
    <source>
        <dbReference type="SAM" id="Phobius"/>
    </source>
</evidence>
<sequence>MLLFSVLAAAIAPGIALLTYFYLKDKYDSEPLHMVIKVFLMGFLVVLPVMIFQRGLTIWLGDHTLLTSFGISAGVEEFLKWFVLYHIIYNHTEFDEPYDGIVYATAVSLGFATVENLLYAWAGYSSIGTLIIRSLLPVSGHAMFGVIMGYYMGLSKFSNGPKSKVFLALSLLFPWFWHGLYDVILNTLTQEWIWFIALLMLLLWFLGMGQVARANSRSPFRLMKPEEEVNL</sequence>
<evidence type="ECO:0000256" key="8">
    <source>
        <dbReference type="ARBA" id="ARBA00022989"/>
    </source>
</evidence>
<comment type="caution">
    <text evidence="13">The sequence shown here is derived from an EMBL/GenBank/DDBJ whole genome shotgun (WGS) entry which is preliminary data.</text>
</comment>
<evidence type="ECO:0000256" key="4">
    <source>
        <dbReference type="ARBA" id="ARBA00022475"/>
    </source>
</evidence>
<dbReference type="EC" id="3.4.-.-" evidence="11"/>